<evidence type="ECO:0000313" key="3">
    <source>
        <dbReference type="EMBL" id="KJL29245.1"/>
    </source>
</evidence>
<evidence type="ECO:0000313" key="4">
    <source>
        <dbReference type="Proteomes" id="UP000033640"/>
    </source>
</evidence>
<keyword evidence="2" id="KW-0732">Signal</keyword>
<feature type="signal peptide" evidence="2">
    <location>
        <begin position="1"/>
        <end position="29"/>
    </location>
</feature>
<feature type="region of interest" description="Disordered" evidence="1">
    <location>
        <begin position="80"/>
        <end position="108"/>
    </location>
</feature>
<dbReference type="RefSeq" id="WP_156153166.1">
    <property type="nucleotide sequence ID" value="NZ_CAKKLT010000017.1"/>
</dbReference>
<evidence type="ECO:0000256" key="1">
    <source>
        <dbReference type="SAM" id="MobiDB-lite"/>
    </source>
</evidence>
<reference evidence="3 4" key="1">
    <citation type="submission" date="2015-02" db="EMBL/GenBank/DDBJ databases">
        <title>Draft genome sequences of ten Microbacterium spp. with emphasis on heavy metal contaminated environments.</title>
        <authorList>
            <person name="Corretto E."/>
        </authorList>
    </citation>
    <scope>NUCLEOTIDE SEQUENCE [LARGE SCALE GENOMIC DNA]</scope>
    <source>
        <strain evidence="3 4">BEL4b</strain>
    </source>
</reference>
<gene>
    <name evidence="3" type="ORF">RS83_01872</name>
</gene>
<feature type="chain" id="PRO_5002444983" evidence="2">
    <location>
        <begin position="30"/>
        <end position="108"/>
    </location>
</feature>
<comment type="caution">
    <text evidence="3">The sequence shown here is derived from an EMBL/GenBank/DDBJ whole genome shotgun (WGS) entry which is preliminary data.</text>
</comment>
<dbReference type="Proteomes" id="UP000033640">
    <property type="component" value="Unassembled WGS sequence"/>
</dbReference>
<dbReference type="EMBL" id="JYIW01000024">
    <property type="protein sequence ID" value="KJL29245.1"/>
    <property type="molecule type" value="Genomic_DNA"/>
</dbReference>
<evidence type="ECO:0000256" key="2">
    <source>
        <dbReference type="SAM" id="SignalP"/>
    </source>
</evidence>
<name>A0A0F0LAF2_9MICO</name>
<protein>
    <submittedName>
        <fullName evidence="3">Uncharacterized protein</fullName>
    </submittedName>
</protein>
<dbReference type="AlphaFoldDB" id="A0A0F0LAF2"/>
<sequence>MKKKRSIGGAVAVLALVGATLLATTPALAADSRNGYTECNPNRTLRITSTTSGSGSTFSVGHALLGGSPVSVGWSTAGYHQSSHGASGGSWAISTNGSIKSGGASCAS</sequence>
<organism evidence="3 4">
    <name type="scientific">Microbacterium oxydans</name>
    <dbReference type="NCBI Taxonomy" id="82380"/>
    <lineage>
        <taxon>Bacteria</taxon>
        <taxon>Bacillati</taxon>
        <taxon>Actinomycetota</taxon>
        <taxon>Actinomycetes</taxon>
        <taxon>Micrococcales</taxon>
        <taxon>Microbacteriaceae</taxon>
        <taxon>Microbacterium</taxon>
    </lineage>
</organism>
<proteinExistence type="predicted"/>
<accession>A0A0F0LAF2</accession>
<dbReference type="PATRIC" id="fig|82380.11.peg.1908"/>